<keyword evidence="4" id="KW-0808">Transferase</keyword>
<dbReference type="InterPro" id="IPR036890">
    <property type="entry name" value="HATPase_C_sf"/>
</dbReference>
<feature type="region of interest" description="Disordered" evidence="9">
    <location>
        <begin position="273"/>
        <end position="312"/>
    </location>
</feature>
<evidence type="ECO:0000256" key="7">
    <source>
        <dbReference type="ARBA" id="ARBA00022840"/>
    </source>
</evidence>
<proteinExistence type="predicted"/>
<keyword evidence="6 12" id="KW-0418">Kinase</keyword>
<keyword evidence="10" id="KW-0472">Membrane</keyword>
<evidence type="ECO:0000256" key="5">
    <source>
        <dbReference type="ARBA" id="ARBA00022741"/>
    </source>
</evidence>
<dbReference type="GO" id="GO:0046983">
    <property type="term" value="F:protein dimerization activity"/>
    <property type="evidence" value="ECO:0007669"/>
    <property type="project" value="InterPro"/>
</dbReference>
<dbReference type="AlphaFoldDB" id="A0AAU8N434"/>
<accession>A0AAU8N434</accession>
<evidence type="ECO:0000256" key="2">
    <source>
        <dbReference type="ARBA" id="ARBA00012438"/>
    </source>
</evidence>
<evidence type="ECO:0000256" key="4">
    <source>
        <dbReference type="ARBA" id="ARBA00022679"/>
    </source>
</evidence>
<dbReference type="GO" id="GO:0005524">
    <property type="term" value="F:ATP binding"/>
    <property type="evidence" value="ECO:0007669"/>
    <property type="project" value="UniProtKB-KW"/>
</dbReference>
<comment type="catalytic activity">
    <reaction evidence="1">
        <text>ATP + protein L-histidine = ADP + protein N-phospho-L-histidine.</text>
        <dbReference type="EC" id="2.7.13.3"/>
    </reaction>
</comment>
<feature type="transmembrane region" description="Helical" evidence="10">
    <location>
        <begin position="66"/>
        <end position="98"/>
    </location>
</feature>
<name>A0AAU8N434_9ACTO</name>
<dbReference type="SMART" id="SM00387">
    <property type="entry name" value="HATPase_c"/>
    <property type="match status" value="1"/>
</dbReference>
<dbReference type="GO" id="GO:0016020">
    <property type="term" value="C:membrane"/>
    <property type="evidence" value="ECO:0007669"/>
    <property type="project" value="InterPro"/>
</dbReference>
<dbReference type="InterPro" id="IPR011712">
    <property type="entry name" value="Sig_transdc_His_kin_sub3_dim/P"/>
</dbReference>
<feature type="transmembrane region" description="Helical" evidence="10">
    <location>
        <begin position="110"/>
        <end position="131"/>
    </location>
</feature>
<organism evidence="12">
    <name type="scientific">Actinomyces timonensis</name>
    <dbReference type="NCBI Taxonomy" id="1288391"/>
    <lineage>
        <taxon>Bacteria</taxon>
        <taxon>Bacillati</taxon>
        <taxon>Actinomycetota</taxon>
        <taxon>Actinomycetes</taxon>
        <taxon>Actinomycetales</taxon>
        <taxon>Actinomycetaceae</taxon>
        <taxon>Actinomyces</taxon>
    </lineage>
</organism>
<keyword evidence="7" id="KW-0067">ATP-binding</keyword>
<dbReference type="Pfam" id="PF07730">
    <property type="entry name" value="HisKA_3"/>
    <property type="match status" value="1"/>
</dbReference>
<dbReference type="InterPro" id="IPR050482">
    <property type="entry name" value="Sensor_HK_TwoCompSys"/>
</dbReference>
<dbReference type="PANTHER" id="PTHR24421:SF10">
    <property type="entry name" value="NITRATE_NITRITE SENSOR PROTEIN NARQ"/>
    <property type="match status" value="1"/>
</dbReference>
<keyword evidence="3" id="KW-0597">Phosphoprotein</keyword>
<feature type="domain" description="Histidine kinase/HSP90-like ATPase" evidence="11">
    <location>
        <begin position="342"/>
        <end position="433"/>
    </location>
</feature>
<sequence>MSKAIARLRAQVDPVGLAAALLILWSSPASAPEAVPRLSGAGQGIYLALLVVCLTALVVRRRHPLVFVLVSALAMIAHIAVFTQISAFAVVVTLIAIITTQSRLVAPWRWALLGSVYMGVGLALLLAARGIRLQDRLDPAGYGPLYWCIVLGSSWTVITLAAFIGDARRRRRRERYERAIERAAVLEAQQEAERRLAVSAERNRIARGVHDAVGHSLSAIAMQAEGARAVMGADPEAANEALAVIGRTSRASIEEVRALLEVLRDDEAPIAVASSAPGRGDSSAAVGPSAGETPAAPAPVGPLATGTRSPSGPSLLGIIQEARLAGLPVALSMTTQCEAPASAADALARVTRESLANILRHAPGAATRIELWVTDSGCGAEVINDAGGPDEGPGSGLGLSGMRQRVEALGGSLCAGPRPAGGWRVAVRLPSGPVSAAVGEEQS</sequence>
<evidence type="ECO:0000256" key="8">
    <source>
        <dbReference type="ARBA" id="ARBA00023012"/>
    </source>
</evidence>
<dbReference type="SUPFAM" id="SSF55874">
    <property type="entry name" value="ATPase domain of HSP90 chaperone/DNA topoisomerase II/histidine kinase"/>
    <property type="match status" value="1"/>
</dbReference>
<keyword evidence="10" id="KW-0812">Transmembrane</keyword>
<dbReference type="InterPro" id="IPR003594">
    <property type="entry name" value="HATPase_dom"/>
</dbReference>
<dbReference type="Gene3D" id="3.30.565.10">
    <property type="entry name" value="Histidine kinase-like ATPase, C-terminal domain"/>
    <property type="match status" value="1"/>
</dbReference>
<keyword evidence="10" id="KW-1133">Transmembrane helix</keyword>
<dbReference type="Pfam" id="PF02518">
    <property type="entry name" value="HATPase_c"/>
    <property type="match status" value="1"/>
</dbReference>
<protein>
    <recommendedName>
        <fullName evidence="2">histidine kinase</fullName>
        <ecNumber evidence="2">2.7.13.3</ecNumber>
    </recommendedName>
</protein>
<dbReference type="GO" id="GO:0000155">
    <property type="term" value="F:phosphorelay sensor kinase activity"/>
    <property type="evidence" value="ECO:0007669"/>
    <property type="project" value="InterPro"/>
</dbReference>
<evidence type="ECO:0000256" key="6">
    <source>
        <dbReference type="ARBA" id="ARBA00022777"/>
    </source>
</evidence>
<evidence type="ECO:0000259" key="11">
    <source>
        <dbReference type="SMART" id="SM00387"/>
    </source>
</evidence>
<dbReference type="RefSeq" id="WP_366181332.1">
    <property type="nucleotide sequence ID" value="NZ_CP159989.1"/>
</dbReference>
<dbReference type="EMBL" id="CP159989">
    <property type="protein sequence ID" value="XCP83121.1"/>
    <property type="molecule type" value="Genomic_DNA"/>
</dbReference>
<dbReference type="CDD" id="cd16917">
    <property type="entry name" value="HATPase_UhpB-NarQ-NarX-like"/>
    <property type="match status" value="1"/>
</dbReference>
<evidence type="ECO:0000256" key="3">
    <source>
        <dbReference type="ARBA" id="ARBA00022553"/>
    </source>
</evidence>
<gene>
    <name evidence="12" type="ORF">ABXS69_04360</name>
</gene>
<feature type="transmembrane region" description="Helical" evidence="10">
    <location>
        <begin position="143"/>
        <end position="165"/>
    </location>
</feature>
<feature type="transmembrane region" description="Helical" evidence="10">
    <location>
        <begin position="40"/>
        <end position="59"/>
    </location>
</feature>
<evidence type="ECO:0000256" key="9">
    <source>
        <dbReference type="SAM" id="MobiDB-lite"/>
    </source>
</evidence>
<dbReference type="PANTHER" id="PTHR24421">
    <property type="entry name" value="NITRATE/NITRITE SENSOR PROTEIN NARX-RELATED"/>
    <property type="match status" value="1"/>
</dbReference>
<keyword evidence="5" id="KW-0547">Nucleotide-binding</keyword>
<dbReference type="Gene3D" id="1.20.5.1930">
    <property type="match status" value="1"/>
</dbReference>
<reference evidence="12" key="1">
    <citation type="submission" date="2024-05" db="EMBL/GenBank/DDBJ databases">
        <title>Draft genome assemblies of 36 bacteria isolated from hibernating arctic ground squirrels.</title>
        <authorList>
            <person name="McKee H."/>
            <person name="Mullen L."/>
            <person name="Drown D.M."/>
            <person name="Duddleston K.N."/>
        </authorList>
    </citation>
    <scope>NUCLEOTIDE SEQUENCE</scope>
    <source>
        <strain evidence="12">AR004</strain>
    </source>
</reference>
<evidence type="ECO:0000256" key="1">
    <source>
        <dbReference type="ARBA" id="ARBA00000085"/>
    </source>
</evidence>
<keyword evidence="8" id="KW-0902">Two-component regulatory system</keyword>
<dbReference type="EC" id="2.7.13.3" evidence="2"/>
<evidence type="ECO:0000313" key="12">
    <source>
        <dbReference type="EMBL" id="XCP83121.1"/>
    </source>
</evidence>
<evidence type="ECO:0000256" key="10">
    <source>
        <dbReference type="SAM" id="Phobius"/>
    </source>
</evidence>